<dbReference type="RefSeq" id="WP_025014949.1">
    <property type="nucleotide sequence ID" value="NZ_AZFU01000004.1"/>
</dbReference>
<proteinExistence type="predicted"/>
<organism evidence="1 2">
    <name type="scientific">Lactobacillus kitasatonis DSM 16761 = JCM 1039</name>
    <dbReference type="NCBI Taxonomy" id="1423767"/>
    <lineage>
        <taxon>Bacteria</taxon>
        <taxon>Bacillati</taxon>
        <taxon>Bacillota</taxon>
        <taxon>Bacilli</taxon>
        <taxon>Lactobacillales</taxon>
        <taxon>Lactobacillaceae</taxon>
        <taxon>Lactobacillus</taxon>
    </lineage>
</organism>
<dbReference type="Proteomes" id="UP000051307">
    <property type="component" value="Unassembled WGS sequence"/>
</dbReference>
<reference evidence="1 2" key="1">
    <citation type="journal article" date="2015" name="Genome Announc.">
        <title>Expanding the biotechnology potential of lactobacilli through comparative genomics of 213 strains and associated genera.</title>
        <authorList>
            <person name="Sun Z."/>
            <person name="Harris H.M."/>
            <person name="McCann A."/>
            <person name="Guo C."/>
            <person name="Argimon S."/>
            <person name="Zhang W."/>
            <person name="Yang X."/>
            <person name="Jeffery I.B."/>
            <person name="Cooney J.C."/>
            <person name="Kagawa T.F."/>
            <person name="Liu W."/>
            <person name="Song Y."/>
            <person name="Salvetti E."/>
            <person name="Wrobel A."/>
            <person name="Rasinkangas P."/>
            <person name="Parkhill J."/>
            <person name="Rea M.C."/>
            <person name="O'Sullivan O."/>
            <person name="Ritari J."/>
            <person name="Douillard F.P."/>
            <person name="Paul Ross R."/>
            <person name="Yang R."/>
            <person name="Briner A.E."/>
            <person name="Felis G.E."/>
            <person name="de Vos W.M."/>
            <person name="Barrangou R."/>
            <person name="Klaenhammer T.R."/>
            <person name="Caufield P.W."/>
            <person name="Cui Y."/>
            <person name="Zhang H."/>
            <person name="O'Toole P.W."/>
        </authorList>
    </citation>
    <scope>NUCLEOTIDE SEQUENCE [LARGE SCALE GENOMIC DNA]</scope>
    <source>
        <strain evidence="1 2">DSM 16761</strain>
    </source>
</reference>
<name>A0A0R1VS87_9LACO</name>
<dbReference type="PATRIC" id="fig|1423767.3.peg.1709"/>
<evidence type="ECO:0000313" key="1">
    <source>
        <dbReference type="EMBL" id="KRM06731.1"/>
    </source>
</evidence>
<evidence type="ECO:0000313" key="2">
    <source>
        <dbReference type="Proteomes" id="UP000051307"/>
    </source>
</evidence>
<accession>A0A0R1VS87</accession>
<sequence length="126" mass="14960">MIYGTKDYEDEAKYKHDFNIDQVAKELEKRIKKFSDIAYDGYSINRMTLTIRFYVKTGDGREYVEYDPCTLAYHVQNDLWISEFDQQSIYELLVLFAQIREVQTMKSMGFSQEQIERMLNGGNHEA</sequence>
<protein>
    <submittedName>
        <fullName evidence="1">Uncharacterized protein</fullName>
    </submittedName>
</protein>
<dbReference type="AlphaFoldDB" id="A0A0R1VS87"/>
<gene>
    <name evidence="1" type="ORF">FC59_GL001648</name>
</gene>
<dbReference type="EMBL" id="AZFU01000004">
    <property type="protein sequence ID" value="KRM06731.1"/>
    <property type="molecule type" value="Genomic_DNA"/>
</dbReference>
<comment type="caution">
    <text evidence="1">The sequence shown here is derived from an EMBL/GenBank/DDBJ whole genome shotgun (WGS) entry which is preliminary data.</text>
</comment>